<keyword evidence="1 5" id="KW-0808">Transferase</keyword>
<dbReference type="PROSITE" id="PS50109">
    <property type="entry name" value="HIS_KIN"/>
    <property type="match status" value="1"/>
</dbReference>
<evidence type="ECO:0000259" key="4">
    <source>
        <dbReference type="PROSITE" id="PS50109"/>
    </source>
</evidence>
<dbReference type="PANTHER" id="PTHR34220:SF7">
    <property type="entry name" value="SENSOR HISTIDINE KINASE YPDA"/>
    <property type="match status" value="1"/>
</dbReference>
<keyword evidence="2" id="KW-0902">Two-component regulatory system</keyword>
<proteinExistence type="predicted"/>
<feature type="transmembrane region" description="Helical" evidence="3">
    <location>
        <begin position="6"/>
        <end position="25"/>
    </location>
</feature>
<dbReference type="SUPFAM" id="SSF55874">
    <property type="entry name" value="ATPase domain of HSP90 chaperone/DNA topoisomerase II/histidine kinase"/>
    <property type="match status" value="1"/>
</dbReference>
<keyword evidence="6" id="KW-1185">Reference proteome</keyword>
<dbReference type="Pfam" id="PF02518">
    <property type="entry name" value="HATPase_c"/>
    <property type="match status" value="1"/>
</dbReference>
<comment type="caution">
    <text evidence="5">The sequence shown here is derived from an EMBL/GenBank/DDBJ whole genome shotgun (WGS) entry which is preliminary data.</text>
</comment>
<dbReference type="InterPro" id="IPR050640">
    <property type="entry name" value="Bact_2-comp_sensor_kinase"/>
</dbReference>
<keyword evidence="3" id="KW-1133">Transmembrane helix</keyword>
<evidence type="ECO:0000256" key="1">
    <source>
        <dbReference type="ARBA" id="ARBA00022777"/>
    </source>
</evidence>
<evidence type="ECO:0000256" key="3">
    <source>
        <dbReference type="SAM" id="Phobius"/>
    </source>
</evidence>
<sequence>MDSGWMIGTAILIIGLVGMCVIQCFQNRKLKEKNREMEEQLRETDMSIMLSQIQPHFLYNSLSAIRELCLEDPEEAPRALEEFSAFLRGNMDSLRSKVPVPFSRELEHVKHYLHLEQIRFGDDLHVEYDIQEEDFFLPTLTIQPIVENAVKYGVGNKEEGGTVRISTCREREKIVITVEDDGIGFDVDEIEHIPVQKDGRTHIGLSNVKHRLKKMVNGTMTIHSRRETGTIVRITLDAEHR</sequence>
<dbReference type="InterPro" id="IPR003594">
    <property type="entry name" value="HATPase_dom"/>
</dbReference>
<dbReference type="EMBL" id="JACRSZ010000003">
    <property type="protein sequence ID" value="MBC8572413.1"/>
    <property type="molecule type" value="Genomic_DNA"/>
</dbReference>
<organism evidence="5 6">
    <name type="scientific">Jingyaoa shaoxingensis</name>
    <dbReference type="NCBI Taxonomy" id="2763671"/>
    <lineage>
        <taxon>Bacteria</taxon>
        <taxon>Bacillati</taxon>
        <taxon>Bacillota</taxon>
        <taxon>Clostridia</taxon>
        <taxon>Lachnospirales</taxon>
        <taxon>Lachnospiraceae</taxon>
        <taxon>Jingyaoa</taxon>
    </lineage>
</organism>
<protein>
    <submittedName>
        <fullName evidence="5">Histidine kinase</fullName>
    </submittedName>
</protein>
<dbReference type="InterPro" id="IPR036890">
    <property type="entry name" value="HATPase_C_sf"/>
</dbReference>
<evidence type="ECO:0000313" key="6">
    <source>
        <dbReference type="Proteomes" id="UP000657421"/>
    </source>
</evidence>
<dbReference type="Pfam" id="PF06580">
    <property type="entry name" value="His_kinase"/>
    <property type="match status" value="1"/>
</dbReference>
<dbReference type="PANTHER" id="PTHR34220">
    <property type="entry name" value="SENSOR HISTIDINE KINASE YPDA"/>
    <property type="match status" value="1"/>
</dbReference>
<keyword evidence="3" id="KW-0812">Transmembrane</keyword>
<name>A0ABR7N9I5_9FIRM</name>
<dbReference type="InterPro" id="IPR010559">
    <property type="entry name" value="Sig_transdc_His_kin_internal"/>
</dbReference>
<dbReference type="GO" id="GO:0016301">
    <property type="term" value="F:kinase activity"/>
    <property type="evidence" value="ECO:0007669"/>
    <property type="project" value="UniProtKB-KW"/>
</dbReference>
<evidence type="ECO:0000256" key="2">
    <source>
        <dbReference type="ARBA" id="ARBA00023012"/>
    </source>
</evidence>
<feature type="domain" description="Histidine kinase" evidence="4">
    <location>
        <begin position="142"/>
        <end position="240"/>
    </location>
</feature>
<keyword evidence="1 5" id="KW-0418">Kinase</keyword>
<reference evidence="5 6" key="1">
    <citation type="submission" date="2020-08" db="EMBL/GenBank/DDBJ databases">
        <title>Genome public.</title>
        <authorList>
            <person name="Liu C."/>
            <person name="Sun Q."/>
        </authorList>
    </citation>
    <scope>NUCLEOTIDE SEQUENCE [LARGE SCALE GENOMIC DNA]</scope>
    <source>
        <strain evidence="5 6">NSJ-46</strain>
    </source>
</reference>
<keyword evidence="3" id="KW-0472">Membrane</keyword>
<gene>
    <name evidence="5" type="ORF">H8716_04825</name>
</gene>
<dbReference type="Proteomes" id="UP000657421">
    <property type="component" value="Unassembled WGS sequence"/>
</dbReference>
<dbReference type="InterPro" id="IPR005467">
    <property type="entry name" value="His_kinase_dom"/>
</dbReference>
<dbReference type="SMART" id="SM00387">
    <property type="entry name" value="HATPase_c"/>
    <property type="match status" value="1"/>
</dbReference>
<accession>A0ABR7N9I5</accession>
<dbReference type="Gene3D" id="3.30.565.10">
    <property type="entry name" value="Histidine kinase-like ATPase, C-terminal domain"/>
    <property type="match status" value="1"/>
</dbReference>
<evidence type="ECO:0000313" key="5">
    <source>
        <dbReference type="EMBL" id="MBC8572413.1"/>
    </source>
</evidence>
<dbReference type="RefSeq" id="WP_249307391.1">
    <property type="nucleotide sequence ID" value="NZ_JACRSZ010000003.1"/>
</dbReference>